<comment type="caution">
    <text evidence="2">The sequence shown here is derived from an EMBL/GenBank/DDBJ whole genome shotgun (WGS) entry which is preliminary data.</text>
</comment>
<feature type="domain" description="AB hydrolase-1" evidence="1">
    <location>
        <begin position="18"/>
        <end position="236"/>
    </location>
</feature>
<dbReference type="Gene3D" id="3.40.50.1820">
    <property type="entry name" value="alpha/beta hydrolase"/>
    <property type="match status" value="1"/>
</dbReference>
<dbReference type="RefSeq" id="WP_106260945.1">
    <property type="nucleotide sequence ID" value="NZ_CAWNSW010000143.1"/>
</dbReference>
<evidence type="ECO:0000259" key="1">
    <source>
        <dbReference type="Pfam" id="PF00561"/>
    </source>
</evidence>
<keyword evidence="2" id="KW-0378">Hydrolase</keyword>
<reference evidence="3" key="1">
    <citation type="submission" date="2018-02" db="EMBL/GenBank/DDBJ databases">
        <authorList>
            <person name="Moore K."/>
            <person name="Momper L."/>
        </authorList>
    </citation>
    <scope>NUCLEOTIDE SEQUENCE [LARGE SCALE GENOMIC DNA]</scope>
    <source>
        <strain evidence="3">ULC18</strain>
    </source>
</reference>
<reference evidence="2 3" key="2">
    <citation type="submission" date="2018-03" db="EMBL/GenBank/DDBJ databases">
        <title>The ancient ancestry and fast evolution of plastids.</title>
        <authorList>
            <person name="Moore K.R."/>
            <person name="Magnabosco C."/>
            <person name="Momper L."/>
            <person name="Gold D.A."/>
            <person name="Bosak T."/>
            <person name="Fournier G.P."/>
        </authorList>
    </citation>
    <scope>NUCLEOTIDE SEQUENCE [LARGE SCALE GENOMIC DNA]</scope>
    <source>
        <strain evidence="2 3">ULC18</strain>
    </source>
</reference>
<dbReference type="OrthoDB" id="9808398at2"/>
<sequence length="258" mass="28556">MTQPTLAHEIIGNGPEKVIVMGGWLGDHTVFQPIYPWLDRTTFTYCFADPRGYGASQSLVGNYTNSEAAGDVAALATSLGWETFHYIGHSMMGKVAQYLSAHYSTLLRSVIGVTPVPASAVPFDEEAHKLFATAWEVPANRGTICMLTTGNRHTNVWEQYMVSESLRTTHPDAYRGYFQMWSTEDFAAEVDGCEVPFLAITGEHDAGVPTALVKDTILQWFKKAELHVMSNAGHYPMQEVPIQFVTTCEAFMSRYANG</sequence>
<accession>A0A2T1DTF4</accession>
<dbReference type="AlphaFoldDB" id="A0A2T1DTF4"/>
<dbReference type="EMBL" id="PVWK01000159">
    <property type="protein sequence ID" value="PSB23789.1"/>
    <property type="molecule type" value="Genomic_DNA"/>
</dbReference>
<dbReference type="GO" id="GO:0016787">
    <property type="term" value="F:hydrolase activity"/>
    <property type="evidence" value="ECO:0007669"/>
    <property type="project" value="UniProtKB-KW"/>
</dbReference>
<dbReference type="InterPro" id="IPR029058">
    <property type="entry name" value="AB_hydrolase_fold"/>
</dbReference>
<evidence type="ECO:0000313" key="3">
    <source>
        <dbReference type="Proteomes" id="UP000239576"/>
    </source>
</evidence>
<dbReference type="Proteomes" id="UP000239576">
    <property type="component" value="Unassembled WGS sequence"/>
</dbReference>
<evidence type="ECO:0000313" key="2">
    <source>
        <dbReference type="EMBL" id="PSB23789.1"/>
    </source>
</evidence>
<organism evidence="2 3">
    <name type="scientific">Stenomitos frigidus ULC18</name>
    <dbReference type="NCBI Taxonomy" id="2107698"/>
    <lineage>
        <taxon>Bacteria</taxon>
        <taxon>Bacillati</taxon>
        <taxon>Cyanobacteriota</taxon>
        <taxon>Cyanophyceae</taxon>
        <taxon>Leptolyngbyales</taxon>
        <taxon>Leptolyngbyaceae</taxon>
        <taxon>Stenomitos</taxon>
    </lineage>
</organism>
<proteinExistence type="predicted"/>
<gene>
    <name evidence="2" type="ORF">C7B82_30125</name>
</gene>
<dbReference type="PANTHER" id="PTHR43798">
    <property type="entry name" value="MONOACYLGLYCEROL LIPASE"/>
    <property type="match status" value="1"/>
</dbReference>
<dbReference type="SUPFAM" id="SSF53474">
    <property type="entry name" value="alpha/beta-Hydrolases"/>
    <property type="match status" value="1"/>
</dbReference>
<keyword evidence="3" id="KW-1185">Reference proteome</keyword>
<dbReference type="InterPro" id="IPR000073">
    <property type="entry name" value="AB_hydrolase_1"/>
</dbReference>
<name>A0A2T1DTF4_9CYAN</name>
<protein>
    <submittedName>
        <fullName evidence="2">Alpha/beta hydrolase</fullName>
    </submittedName>
</protein>
<dbReference type="Pfam" id="PF00561">
    <property type="entry name" value="Abhydrolase_1"/>
    <property type="match status" value="1"/>
</dbReference>
<dbReference type="InterPro" id="IPR050266">
    <property type="entry name" value="AB_hydrolase_sf"/>
</dbReference>